<evidence type="ECO:0000256" key="1">
    <source>
        <dbReference type="SAM" id="Phobius"/>
    </source>
</evidence>
<dbReference type="Gene3D" id="3.20.180.10">
    <property type="entry name" value="PNP-oxidase-like"/>
    <property type="match status" value="1"/>
</dbReference>
<keyword evidence="1" id="KW-1133">Transmembrane helix</keyword>
<keyword evidence="1" id="KW-0472">Membrane</keyword>
<feature type="domain" description="DUF2470" evidence="2">
    <location>
        <begin position="101"/>
        <end position="174"/>
    </location>
</feature>
<proteinExistence type="predicted"/>
<accession>A0A8J2SZ17</accession>
<gene>
    <name evidence="3" type="ORF">PECAL_6P18770</name>
</gene>
<feature type="non-terminal residue" evidence="3">
    <location>
        <position position="246"/>
    </location>
</feature>
<evidence type="ECO:0000313" key="4">
    <source>
        <dbReference type="Proteomes" id="UP000789595"/>
    </source>
</evidence>
<evidence type="ECO:0000313" key="3">
    <source>
        <dbReference type="EMBL" id="CAH0380234.1"/>
    </source>
</evidence>
<keyword evidence="4" id="KW-1185">Reference proteome</keyword>
<dbReference type="OrthoDB" id="5553410at2759"/>
<feature type="non-terminal residue" evidence="3">
    <location>
        <position position="1"/>
    </location>
</feature>
<organism evidence="3 4">
    <name type="scientific">Pelagomonas calceolata</name>
    <dbReference type="NCBI Taxonomy" id="35677"/>
    <lineage>
        <taxon>Eukaryota</taxon>
        <taxon>Sar</taxon>
        <taxon>Stramenopiles</taxon>
        <taxon>Ochrophyta</taxon>
        <taxon>Pelagophyceae</taxon>
        <taxon>Pelagomonadales</taxon>
        <taxon>Pelagomonadaceae</taxon>
        <taxon>Pelagomonas</taxon>
    </lineage>
</organism>
<reference evidence="3" key="1">
    <citation type="submission" date="2021-11" db="EMBL/GenBank/DDBJ databases">
        <authorList>
            <consortium name="Genoscope - CEA"/>
            <person name="William W."/>
        </authorList>
    </citation>
    <scope>NUCLEOTIDE SEQUENCE</scope>
</reference>
<sequence>LQNAGRPQFSGALRFSHERSIAFSDTAVSLRKASSHPEQQQASTAAQQHALTARLCRDAAQQHCAPPPRRMPLHLYDGTSAACTKKEMAEGKDTFEAHVNKRICEHMNQDHAASVLAMALALDPTAKRARMSSITKTSVTLDVVDGKVPKRRALVWPLDPPLADAGEARVRLVAIHHRVLRPAADQPAGAVVFVVMAVVLLAGLTSVGFLQPLRDFCMLAFPHKEGLKQLAGLLLFCHAIEALNAL</sequence>
<dbReference type="AlphaFoldDB" id="A0A8J2SZ17"/>
<evidence type="ECO:0000259" key="2">
    <source>
        <dbReference type="Pfam" id="PF10615"/>
    </source>
</evidence>
<dbReference type="Proteomes" id="UP000789595">
    <property type="component" value="Unassembled WGS sequence"/>
</dbReference>
<protein>
    <recommendedName>
        <fullName evidence="2">DUF2470 domain-containing protein</fullName>
    </recommendedName>
</protein>
<feature type="transmembrane region" description="Helical" evidence="1">
    <location>
        <begin position="188"/>
        <end position="210"/>
    </location>
</feature>
<dbReference type="InterPro" id="IPR037119">
    <property type="entry name" value="Haem_oxidase_HugZ-like_sf"/>
</dbReference>
<comment type="caution">
    <text evidence="3">The sequence shown here is derived from an EMBL/GenBank/DDBJ whole genome shotgun (WGS) entry which is preliminary data.</text>
</comment>
<keyword evidence="1" id="KW-0812">Transmembrane</keyword>
<name>A0A8J2SZ17_9STRA</name>
<dbReference type="EMBL" id="CAKKNE010000006">
    <property type="protein sequence ID" value="CAH0380234.1"/>
    <property type="molecule type" value="Genomic_DNA"/>
</dbReference>
<dbReference type="Pfam" id="PF10615">
    <property type="entry name" value="DUF2470"/>
    <property type="match status" value="1"/>
</dbReference>
<dbReference type="InterPro" id="IPR019595">
    <property type="entry name" value="DUF2470"/>
</dbReference>